<proteinExistence type="predicted"/>
<dbReference type="GO" id="GO:0005634">
    <property type="term" value="C:nucleus"/>
    <property type="evidence" value="ECO:0007669"/>
    <property type="project" value="TreeGrafter"/>
</dbReference>
<dbReference type="PANTHER" id="PTHR44144:SF1">
    <property type="entry name" value="DNAJ HOMOLOG SUBFAMILY C MEMBER 9"/>
    <property type="match status" value="1"/>
</dbReference>
<evidence type="ECO:0000256" key="2">
    <source>
        <dbReference type="SAM" id="Coils"/>
    </source>
</evidence>
<dbReference type="Pfam" id="PF00226">
    <property type="entry name" value="DnaJ"/>
    <property type="match status" value="1"/>
</dbReference>
<evidence type="ECO:0000313" key="4">
    <source>
        <dbReference type="EMBL" id="KAK2562182.1"/>
    </source>
</evidence>
<dbReference type="PROSITE" id="PS50076">
    <property type="entry name" value="DNAJ_2"/>
    <property type="match status" value="1"/>
</dbReference>
<evidence type="ECO:0000313" key="5">
    <source>
        <dbReference type="Proteomes" id="UP001249851"/>
    </source>
</evidence>
<dbReference type="PRINTS" id="PR00625">
    <property type="entry name" value="JDOMAIN"/>
</dbReference>
<name>A0AAD9QJ37_ACRCE</name>
<dbReference type="SUPFAM" id="SSF46565">
    <property type="entry name" value="Chaperone J-domain"/>
    <property type="match status" value="1"/>
</dbReference>
<dbReference type="AlphaFoldDB" id="A0AAD9QJ37"/>
<dbReference type="InterPro" id="IPR036869">
    <property type="entry name" value="J_dom_sf"/>
</dbReference>
<comment type="caution">
    <text evidence="4">The sequence shown here is derived from an EMBL/GenBank/DDBJ whole genome shotgun (WGS) entry which is preliminary data.</text>
</comment>
<dbReference type="GO" id="GO:0005737">
    <property type="term" value="C:cytoplasm"/>
    <property type="evidence" value="ECO:0007669"/>
    <property type="project" value="TreeGrafter"/>
</dbReference>
<dbReference type="CDD" id="cd06257">
    <property type="entry name" value="DnaJ"/>
    <property type="match status" value="1"/>
</dbReference>
<evidence type="ECO:0000256" key="1">
    <source>
        <dbReference type="ARBA" id="ARBA00022553"/>
    </source>
</evidence>
<feature type="domain" description="J" evidence="3">
    <location>
        <begin position="15"/>
        <end position="82"/>
    </location>
</feature>
<dbReference type="Pfam" id="PF23302">
    <property type="entry name" value="HTH_DNAJC9"/>
    <property type="match status" value="1"/>
</dbReference>
<sequence length="254" mass="29573">MSFCETLERVFGVRDLYEVLSLTRTASGTDIKRAYRKKSLEVHPDRSCENDKTTATEKFQCLSRVYTILSDPDKRALYDESGEIDDDVLVQERDWNAYWRMLFKKITVNDIAEFEEQYRGSEEETNDIRAAYLDYEGNMESVLENMLCATIEDEDRFREIIETLILKENLPKFPAFVNERKEKAKARKQRAQKEAAEAEEMARELGLNTSCSEDNLKQLIMKRDRKGEMDGIIAGLEAKYCKPKKQKTSKGKKK</sequence>
<protein>
    <submittedName>
        <fullName evidence="4">DnaJ-like protein subfamily C member 9</fullName>
    </submittedName>
</protein>
<evidence type="ECO:0000259" key="3">
    <source>
        <dbReference type="PROSITE" id="PS50076"/>
    </source>
</evidence>
<gene>
    <name evidence="4" type="ORF">P5673_014956</name>
</gene>
<organism evidence="4 5">
    <name type="scientific">Acropora cervicornis</name>
    <name type="common">Staghorn coral</name>
    <dbReference type="NCBI Taxonomy" id="6130"/>
    <lineage>
        <taxon>Eukaryota</taxon>
        <taxon>Metazoa</taxon>
        <taxon>Cnidaria</taxon>
        <taxon>Anthozoa</taxon>
        <taxon>Hexacorallia</taxon>
        <taxon>Scleractinia</taxon>
        <taxon>Astrocoeniina</taxon>
        <taxon>Acroporidae</taxon>
        <taxon>Acropora</taxon>
    </lineage>
</organism>
<dbReference type="EMBL" id="JARQWQ010000030">
    <property type="protein sequence ID" value="KAK2562182.1"/>
    <property type="molecule type" value="Genomic_DNA"/>
</dbReference>
<dbReference type="Gene3D" id="1.10.287.110">
    <property type="entry name" value="DnaJ domain"/>
    <property type="match status" value="1"/>
</dbReference>
<dbReference type="Proteomes" id="UP001249851">
    <property type="component" value="Unassembled WGS sequence"/>
</dbReference>
<accession>A0AAD9QJ37</accession>
<dbReference type="InterPro" id="IPR052594">
    <property type="entry name" value="J_domain-containing_protein"/>
</dbReference>
<dbReference type="InterPro" id="IPR056453">
    <property type="entry name" value="HTH_DNAJC9"/>
</dbReference>
<reference evidence="4" key="2">
    <citation type="journal article" date="2023" name="Science">
        <title>Genomic signatures of disease resistance in endangered staghorn corals.</title>
        <authorList>
            <person name="Vollmer S.V."/>
            <person name="Selwyn J.D."/>
            <person name="Despard B.A."/>
            <person name="Roesel C.L."/>
        </authorList>
    </citation>
    <scope>NUCLEOTIDE SEQUENCE</scope>
    <source>
        <strain evidence="4">K2</strain>
    </source>
</reference>
<dbReference type="PANTHER" id="PTHR44144">
    <property type="entry name" value="DNAJ HOMOLOG SUBFAMILY C MEMBER 9"/>
    <property type="match status" value="1"/>
</dbReference>
<keyword evidence="5" id="KW-1185">Reference proteome</keyword>
<keyword evidence="2" id="KW-0175">Coiled coil</keyword>
<dbReference type="FunFam" id="1.10.287.110:FF:000035">
    <property type="entry name" value="DnaJ homolog subfamily C member 9"/>
    <property type="match status" value="1"/>
</dbReference>
<dbReference type="InterPro" id="IPR001623">
    <property type="entry name" value="DnaJ_domain"/>
</dbReference>
<reference evidence="4" key="1">
    <citation type="journal article" date="2023" name="G3 (Bethesda)">
        <title>Whole genome assembly and annotation of the endangered Caribbean coral Acropora cervicornis.</title>
        <authorList>
            <person name="Selwyn J.D."/>
            <person name="Vollmer S.V."/>
        </authorList>
    </citation>
    <scope>NUCLEOTIDE SEQUENCE</scope>
    <source>
        <strain evidence="4">K2</strain>
    </source>
</reference>
<keyword evidence="1" id="KW-0597">Phosphoprotein</keyword>
<dbReference type="GO" id="GO:0031072">
    <property type="term" value="F:heat shock protein binding"/>
    <property type="evidence" value="ECO:0007669"/>
    <property type="project" value="TreeGrafter"/>
</dbReference>
<dbReference type="SMART" id="SM00271">
    <property type="entry name" value="DnaJ"/>
    <property type="match status" value="1"/>
</dbReference>
<feature type="coiled-coil region" evidence="2">
    <location>
        <begin position="179"/>
        <end position="208"/>
    </location>
</feature>